<dbReference type="InterPro" id="IPR004305">
    <property type="entry name" value="Thiaminase-2/PQQC"/>
</dbReference>
<dbReference type="EMBL" id="JADIMF010000074">
    <property type="protein sequence ID" value="MBO8469070.1"/>
    <property type="molecule type" value="Genomic_DNA"/>
</dbReference>
<dbReference type="Proteomes" id="UP000810292">
    <property type="component" value="Unassembled WGS sequence"/>
</dbReference>
<feature type="domain" description="Thiaminase-2/PQQC" evidence="1">
    <location>
        <begin position="14"/>
        <end position="214"/>
    </location>
</feature>
<organism evidence="2 3">
    <name type="scientific">Candidatus Ornithospirochaeta stercoravium</name>
    <dbReference type="NCBI Taxonomy" id="2840897"/>
    <lineage>
        <taxon>Bacteria</taxon>
        <taxon>Pseudomonadati</taxon>
        <taxon>Spirochaetota</taxon>
        <taxon>Spirochaetia</taxon>
        <taxon>Spirochaetales</taxon>
        <taxon>Spirochaetaceae</taxon>
        <taxon>Spirochaetaceae incertae sedis</taxon>
        <taxon>Candidatus Ornithospirochaeta</taxon>
    </lineage>
</organism>
<dbReference type="InterPro" id="IPR050967">
    <property type="entry name" value="Thiamine_Salvage_TenA"/>
</dbReference>
<evidence type="ECO:0000259" key="1">
    <source>
        <dbReference type="Pfam" id="PF03070"/>
    </source>
</evidence>
<reference evidence="2" key="1">
    <citation type="submission" date="2020-10" db="EMBL/GenBank/DDBJ databases">
        <authorList>
            <person name="Gilroy R."/>
        </authorList>
    </citation>
    <scope>NUCLEOTIDE SEQUENCE</scope>
    <source>
        <strain evidence="2">14700</strain>
    </source>
</reference>
<gene>
    <name evidence="2" type="ORF">IAA72_04735</name>
</gene>
<dbReference type="GO" id="GO:0005829">
    <property type="term" value="C:cytosol"/>
    <property type="evidence" value="ECO:0007669"/>
    <property type="project" value="TreeGrafter"/>
</dbReference>
<dbReference type="Pfam" id="PF03070">
    <property type="entry name" value="TENA_THI-4"/>
    <property type="match status" value="1"/>
</dbReference>
<proteinExistence type="predicted"/>
<accession>A0A9D9NDF4</accession>
<evidence type="ECO:0000313" key="3">
    <source>
        <dbReference type="Proteomes" id="UP000810292"/>
    </source>
</evidence>
<dbReference type="PANTHER" id="PTHR43198:SF2">
    <property type="entry name" value="SI:CH1073-67J19.1-RELATED"/>
    <property type="match status" value="1"/>
</dbReference>
<comment type="caution">
    <text evidence="2">The sequence shown here is derived from an EMBL/GenBank/DDBJ whole genome shotgun (WGS) entry which is preliminary data.</text>
</comment>
<protein>
    <recommendedName>
        <fullName evidence="1">Thiaminase-2/PQQC domain-containing protein</fullName>
    </recommendedName>
</protein>
<dbReference type="Gene3D" id="1.20.910.10">
    <property type="entry name" value="Heme oxygenase-like"/>
    <property type="match status" value="1"/>
</dbReference>
<evidence type="ECO:0000313" key="2">
    <source>
        <dbReference type="EMBL" id="MBO8469070.1"/>
    </source>
</evidence>
<dbReference type="AlphaFoldDB" id="A0A9D9NDF4"/>
<sequence length="217" mass="25460">MSFMDDIIRDSLDLWKAAADEPFLEELGKGTLDKKMFYDYIVQDSIYLRYYLKAFAMGMFKSETLKDMQFFYSVLGYVNDSENATRLSYLKDNGMTDDDVETIERLPACVNYTDFLIKSAESDDLPGILMAVMPCMLGYEYVFKETLKRHPEVMDTYYGPLVSDYTNKWYDECCRIWTEYCNNKCEGVSVERKKQLSDIFREASLHELKFWQMAGGR</sequence>
<reference evidence="2" key="2">
    <citation type="journal article" date="2021" name="PeerJ">
        <title>Extensive microbial diversity within the chicken gut microbiome revealed by metagenomics and culture.</title>
        <authorList>
            <person name="Gilroy R."/>
            <person name="Ravi A."/>
            <person name="Getino M."/>
            <person name="Pursley I."/>
            <person name="Horton D.L."/>
            <person name="Alikhan N.F."/>
            <person name="Baker D."/>
            <person name="Gharbi K."/>
            <person name="Hall N."/>
            <person name="Watson M."/>
            <person name="Adriaenssens E.M."/>
            <person name="Foster-Nyarko E."/>
            <person name="Jarju S."/>
            <person name="Secka A."/>
            <person name="Antonio M."/>
            <person name="Oren A."/>
            <person name="Chaudhuri R.R."/>
            <person name="La Ragione R."/>
            <person name="Hildebrand F."/>
            <person name="Pallen M.J."/>
        </authorList>
    </citation>
    <scope>NUCLEOTIDE SEQUENCE</scope>
    <source>
        <strain evidence="2">14700</strain>
    </source>
</reference>
<dbReference type="PANTHER" id="PTHR43198">
    <property type="entry name" value="BIFUNCTIONAL TH2 PROTEIN"/>
    <property type="match status" value="1"/>
</dbReference>
<dbReference type="SUPFAM" id="SSF48613">
    <property type="entry name" value="Heme oxygenase-like"/>
    <property type="match status" value="1"/>
</dbReference>
<name>A0A9D9NDF4_9SPIO</name>
<dbReference type="InterPro" id="IPR016084">
    <property type="entry name" value="Haem_Oase-like_multi-hlx"/>
</dbReference>